<sequence length="354" mass="40624">MDYSHYGQNEAIATFFDVLVPQHYTKDRSVTQAECDQYAKTLLGTADIVPVRFQGTASYTTYSPHLKHVVQFRLRPLDEQKMSLAPKAYGDLVPQVTSMNTFTLPVYNSKLNEGHLHIFQSFPEDPEDRFPIERQLRTVRDVAAFIARGASLPLARETLTPNGWTMGAKNRLEQIRDNITLQSIEPRFSQRANALLTQIPKLDQLPAVITVPDLAELNLMIDPESGALTGVLDFDDASIGAWGMCISGVYEIFFGQMREVKWKWFEDKAPESEVSVREVLEEAFWEAFWEAAPEQYSRQEYEEAVRLATEIGMVNRYVSDDLLDRFEEHNEQHRRDLEWARGIWLGSKVLSIRD</sequence>
<protein>
    <recommendedName>
        <fullName evidence="1">Aminoglycoside phosphotransferase domain-containing protein</fullName>
    </recommendedName>
</protein>
<evidence type="ECO:0000313" key="3">
    <source>
        <dbReference type="Proteomes" id="UP000799538"/>
    </source>
</evidence>
<evidence type="ECO:0000313" key="2">
    <source>
        <dbReference type="EMBL" id="KAF2219706.1"/>
    </source>
</evidence>
<dbReference type="SUPFAM" id="SSF56112">
    <property type="entry name" value="Protein kinase-like (PK-like)"/>
    <property type="match status" value="1"/>
</dbReference>
<accession>A0A6A6G1U2</accession>
<dbReference type="AlphaFoldDB" id="A0A6A6G1U2"/>
<organism evidence="2 3">
    <name type="scientific">Elsinoe ampelina</name>
    <dbReference type="NCBI Taxonomy" id="302913"/>
    <lineage>
        <taxon>Eukaryota</taxon>
        <taxon>Fungi</taxon>
        <taxon>Dikarya</taxon>
        <taxon>Ascomycota</taxon>
        <taxon>Pezizomycotina</taxon>
        <taxon>Dothideomycetes</taxon>
        <taxon>Dothideomycetidae</taxon>
        <taxon>Myriangiales</taxon>
        <taxon>Elsinoaceae</taxon>
        <taxon>Elsinoe</taxon>
    </lineage>
</organism>
<dbReference type="Proteomes" id="UP000799538">
    <property type="component" value="Unassembled WGS sequence"/>
</dbReference>
<dbReference type="EMBL" id="ML992515">
    <property type="protein sequence ID" value="KAF2219706.1"/>
    <property type="molecule type" value="Genomic_DNA"/>
</dbReference>
<proteinExistence type="predicted"/>
<dbReference type="Pfam" id="PF01636">
    <property type="entry name" value="APH"/>
    <property type="match status" value="1"/>
</dbReference>
<feature type="domain" description="Aminoglycoside phosphotransferase" evidence="1">
    <location>
        <begin position="134"/>
        <end position="240"/>
    </location>
</feature>
<evidence type="ECO:0000259" key="1">
    <source>
        <dbReference type="Pfam" id="PF01636"/>
    </source>
</evidence>
<reference evidence="3" key="1">
    <citation type="journal article" date="2020" name="Stud. Mycol.">
        <title>101 Dothideomycetes genomes: A test case for predicting lifestyles and emergence of pathogens.</title>
        <authorList>
            <person name="Haridas S."/>
            <person name="Albert R."/>
            <person name="Binder M."/>
            <person name="Bloem J."/>
            <person name="LaButti K."/>
            <person name="Salamov A."/>
            <person name="Andreopoulos B."/>
            <person name="Baker S."/>
            <person name="Barry K."/>
            <person name="Bills G."/>
            <person name="Bluhm B."/>
            <person name="Cannon C."/>
            <person name="Castanera R."/>
            <person name="Culley D."/>
            <person name="Daum C."/>
            <person name="Ezra D."/>
            <person name="Gonzalez J."/>
            <person name="Henrissat B."/>
            <person name="Kuo A."/>
            <person name="Liang C."/>
            <person name="Lipzen A."/>
            <person name="Lutzoni F."/>
            <person name="Magnuson J."/>
            <person name="Mondo S."/>
            <person name="Nolan M."/>
            <person name="Ohm R."/>
            <person name="Pangilinan J."/>
            <person name="Park H.-J."/>
            <person name="Ramirez L."/>
            <person name="Alfaro M."/>
            <person name="Sun H."/>
            <person name="Tritt A."/>
            <person name="Yoshinaga Y."/>
            <person name="Zwiers L.-H."/>
            <person name="Turgeon B."/>
            <person name="Goodwin S."/>
            <person name="Spatafora J."/>
            <person name="Crous P."/>
            <person name="Grigoriev I."/>
        </authorList>
    </citation>
    <scope>NUCLEOTIDE SEQUENCE [LARGE SCALE GENOMIC DNA]</scope>
    <source>
        <strain evidence="3">CECT 20119</strain>
    </source>
</reference>
<gene>
    <name evidence="2" type="ORF">BDZ85DRAFT_322098</name>
</gene>
<dbReference type="Gene3D" id="3.90.1200.10">
    <property type="match status" value="1"/>
</dbReference>
<dbReference type="InterPro" id="IPR011009">
    <property type="entry name" value="Kinase-like_dom_sf"/>
</dbReference>
<dbReference type="InterPro" id="IPR002575">
    <property type="entry name" value="Aminoglycoside_PTrfase"/>
</dbReference>
<dbReference type="OrthoDB" id="5598852at2759"/>
<name>A0A6A6G1U2_9PEZI</name>
<keyword evidence="3" id="KW-1185">Reference proteome</keyword>